<feature type="domain" description="Glycoside phosphorylase super sandwich" evidence="4">
    <location>
        <begin position="312"/>
        <end position="560"/>
    </location>
</feature>
<evidence type="ECO:0000259" key="3">
    <source>
        <dbReference type="Pfam" id="PF17167"/>
    </source>
</evidence>
<evidence type="ECO:0000256" key="1">
    <source>
        <dbReference type="ARBA" id="ARBA00022676"/>
    </source>
</evidence>
<dbReference type="InterPro" id="IPR037018">
    <property type="entry name" value="GH65_N"/>
</dbReference>
<dbReference type="RefSeq" id="WP_208848035.1">
    <property type="nucleotide sequence ID" value="NZ_JAGGDJ010000007.1"/>
</dbReference>
<comment type="caution">
    <text evidence="7">The sequence shown here is derived from an EMBL/GenBank/DDBJ whole genome shotgun (WGS) entry which is preliminary data.</text>
</comment>
<accession>A0ABS3WAF7</accession>
<dbReference type="InterPro" id="IPR048773">
    <property type="entry name" value="SOGP_C"/>
</dbReference>
<evidence type="ECO:0000259" key="4">
    <source>
        <dbReference type="Pfam" id="PF21250"/>
    </source>
</evidence>
<keyword evidence="2" id="KW-0808">Transferase</keyword>
<protein>
    <submittedName>
        <fullName evidence="7">Cellobiose phosphorylase</fullName>
    </submittedName>
</protein>
<name>A0ABS3WAF7_9BACL</name>
<dbReference type="InterPro" id="IPR048771">
    <property type="entry name" value="SOGP_2nd"/>
</dbReference>
<dbReference type="Pfam" id="PF21958">
    <property type="entry name" value="SOGP_N"/>
    <property type="match status" value="1"/>
</dbReference>
<dbReference type="Pfam" id="PF17167">
    <property type="entry name" value="Glyco_hydro_94"/>
    <property type="match status" value="1"/>
</dbReference>
<gene>
    <name evidence="7" type="ORF">I8J29_13080</name>
</gene>
<evidence type="ECO:0000259" key="5">
    <source>
        <dbReference type="Pfam" id="PF21270"/>
    </source>
</evidence>
<organism evidence="7 8">
    <name type="scientific">Paenibacillus artemisiicola</name>
    <dbReference type="NCBI Taxonomy" id="1172618"/>
    <lineage>
        <taxon>Bacteria</taxon>
        <taxon>Bacillati</taxon>
        <taxon>Bacillota</taxon>
        <taxon>Bacilli</taxon>
        <taxon>Bacillales</taxon>
        <taxon>Paenibacillaceae</taxon>
        <taxon>Paenibacillus</taxon>
    </lineage>
</organism>
<dbReference type="InterPro" id="IPR008928">
    <property type="entry name" value="6-hairpin_glycosidase_sf"/>
</dbReference>
<proteinExistence type="predicted"/>
<dbReference type="Proteomes" id="UP000670947">
    <property type="component" value="Unassembled WGS sequence"/>
</dbReference>
<evidence type="ECO:0000259" key="6">
    <source>
        <dbReference type="Pfam" id="PF21958"/>
    </source>
</evidence>
<keyword evidence="8" id="KW-1185">Reference proteome</keyword>
<feature type="domain" description="Glycosyl hydrolase 94 catalytic" evidence="3">
    <location>
        <begin position="703"/>
        <end position="977"/>
    </location>
</feature>
<dbReference type="Pfam" id="PF21270">
    <property type="entry name" value="SOGP_4th"/>
    <property type="match status" value="1"/>
</dbReference>
<reference evidence="7 8" key="1">
    <citation type="submission" date="2021-03" db="EMBL/GenBank/DDBJ databases">
        <title>Paenibacillus artemisicola MWE-103 whole genome sequence.</title>
        <authorList>
            <person name="Ham Y.J."/>
        </authorList>
    </citation>
    <scope>NUCLEOTIDE SEQUENCE [LARGE SCALE GENOMIC DNA]</scope>
    <source>
        <strain evidence="7 8">MWE-103</strain>
    </source>
</reference>
<feature type="domain" description="Glycoside phosphorylase C-terminal" evidence="5">
    <location>
        <begin position="1040"/>
        <end position="1115"/>
    </location>
</feature>
<dbReference type="Gene3D" id="2.70.98.40">
    <property type="entry name" value="Glycoside hydrolase, family 65, N-terminal domain"/>
    <property type="match status" value="1"/>
</dbReference>
<dbReference type="InterPro" id="IPR033432">
    <property type="entry name" value="GH94_catalytic"/>
</dbReference>
<dbReference type="EMBL" id="JAGGDJ010000007">
    <property type="protein sequence ID" value="MBO7745136.1"/>
    <property type="molecule type" value="Genomic_DNA"/>
</dbReference>
<feature type="domain" description="SOGP N-terminal" evidence="6">
    <location>
        <begin position="20"/>
        <end position="243"/>
    </location>
</feature>
<sequence length="1130" mass="126336">MNTELTTTTIPVEADGLVFTFLESGDLRDIQFEGIMVNQVMSNPLDGSMNNLYLRVREGGRILSAPLLGVHANSQVSASDRRVVWSGEALGVAYQVTFTLMPGLIWFWDVRLSGDGTETDVVYGQDVGLADKGAVRTNEAYMSQYIGHTAFRTEEAGYVVCSRQNQPMSSGFPYLQQGSLTGAAGYSTDGFQFYGLSYKETNVPEALGRERLANTVYQYEFAYTALQSETVRLNGEASFVFYGLLRPNHADAVTELEFRDDVLAAWALAQAESGVAAAAELQPVGSRVAWSDAVGETLRGEALTKDEVAALYPVRLQEEYDGEELLSFFTDTYEHIVLKAKELRTERPHGHILMSGDNARLNEHVLSTTNYMYGIFHSQITVGNTSFNKLMTNTRSALNVLKTSGQRIYVELEGKYRLLTLPSVYEIGFNYARWTYKLADDTLVVTAWTKADSPELALETVSKAGKAYRFLVTNQMTMNDKEYELPYLVEQDGGELVFRAHPESLSSGAYPDLHYRLGVTGTAMRLVDERALAPEAPAGSASLAVLALEPAASWRLTIAGRLEAAEAAAKAGAADERQPAETEIERYRSFLASVMNGFKLTHASEKQTRELEKFNALAWWYTHNMLVHYSVPHGLEQYTGAAWGTRDVCQGPTEYFMATGKHGQIKEILKTVYAHQYQEDGNWPQWFMFDRYYRIQQEESHGDIIVWPLKVLGDYLRVTGDFAILEERVPYSTHSGEMTEATFTVLDHARKELQYIKGHFLHGTYLSAYGDGDWDDTLQPANAKLKQYMISSWTVSLTFQTLTRLSGALSGQSGELAELSAELKELAEGIQADFNRYLVKDGIISGFAYMEEPERIELMLHPSDGKTGIEYRLLPMTRSMIGELLDAEQAESHYRLIKRELYCPDGVRLMNRPADYNGGVSTRFKRAEQAANFGREIGLQYVHAHIRFIEAMAKLGKRDEVWQGLRMINPVGLRDVVPNADWRQSNAYFSSSDGKFADRYEAREGFGRLRKGEVQVKGGWRIYSSGPGIYMNQFISNGLGIRQEGGDLLLDPVLPAELDGLRFRFEWNGKPIVFRYGIGGDAVRGVTVNGKAVPASEQANRYRHGGVRIAREALDGLLTEELNEVLIQMG</sequence>
<dbReference type="Pfam" id="PF21250">
    <property type="entry name" value="SOGP_2nd"/>
    <property type="match status" value="1"/>
</dbReference>
<dbReference type="SUPFAM" id="SSF48208">
    <property type="entry name" value="Six-hairpin glycosidases"/>
    <property type="match status" value="1"/>
</dbReference>
<dbReference type="InterPro" id="IPR053831">
    <property type="entry name" value="SOGP_N"/>
</dbReference>
<dbReference type="PANTHER" id="PTHR37469">
    <property type="entry name" value="CELLOBIONIC ACID PHOSPHORYLASE-RELATED"/>
    <property type="match status" value="1"/>
</dbReference>
<evidence type="ECO:0000313" key="7">
    <source>
        <dbReference type="EMBL" id="MBO7745136.1"/>
    </source>
</evidence>
<keyword evidence="1" id="KW-0328">Glycosyltransferase</keyword>
<evidence type="ECO:0000256" key="2">
    <source>
        <dbReference type="ARBA" id="ARBA00022679"/>
    </source>
</evidence>
<evidence type="ECO:0000313" key="8">
    <source>
        <dbReference type="Proteomes" id="UP000670947"/>
    </source>
</evidence>
<dbReference type="PANTHER" id="PTHR37469:SF2">
    <property type="entry name" value="CELLOBIONIC ACID PHOSPHORYLASE"/>
    <property type="match status" value="1"/>
</dbReference>
<dbReference type="InterPro" id="IPR052047">
    <property type="entry name" value="GH94_Enzymes"/>
</dbReference>
<dbReference type="Gene3D" id="1.50.10.10">
    <property type="match status" value="1"/>
</dbReference>
<dbReference type="InterPro" id="IPR012341">
    <property type="entry name" value="6hp_glycosidase-like_sf"/>
</dbReference>